<protein>
    <recommendedName>
        <fullName evidence="4">Transmembrane protein</fullName>
    </recommendedName>
</protein>
<evidence type="ECO:0000313" key="3">
    <source>
        <dbReference type="Proteomes" id="UP001367508"/>
    </source>
</evidence>
<gene>
    <name evidence="2" type="ORF">VNO77_16197</name>
</gene>
<reference evidence="2 3" key="1">
    <citation type="submission" date="2024-01" db="EMBL/GenBank/DDBJ databases">
        <title>The genomes of 5 underutilized Papilionoideae crops provide insights into root nodulation and disease resistanc.</title>
        <authorList>
            <person name="Jiang F."/>
        </authorList>
    </citation>
    <scope>NUCLEOTIDE SEQUENCE [LARGE SCALE GENOMIC DNA]</scope>
    <source>
        <strain evidence="2">LVBAO_FW01</strain>
        <tissue evidence="2">Leaves</tissue>
    </source>
</reference>
<evidence type="ECO:0008006" key="4">
    <source>
        <dbReference type="Google" id="ProtNLM"/>
    </source>
</evidence>
<evidence type="ECO:0000313" key="2">
    <source>
        <dbReference type="EMBL" id="KAK7345591.1"/>
    </source>
</evidence>
<feature type="chain" id="PRO_5042953267" description="Transmembrane protein" evidence="1">
    <location>
        <begin position="28"/>
        <end position="85"/>
    </location>
</feature>
<comment type="caution">
    <text evidence="2">The sequence shown here is derived from an EMBL/GenBank/DDBJ whole genome shotgun (WGS) entry which is preliminary data.</text>
</comment>
<proteinExistence type="predicted"/>
<evidence type="ECO:0000256" key="1">
    <source>
        <dbReference type="SAM" id="SignalP"/>
    </source>
</evidence>
<dbReference type="AlphaFoldDB" id="A0AAN9QSW7"/>
<accession>A0AAN9QSW7</accession>
<dbReference type="Proteomes" id="UP001367508">
    <property type="component" value="Unassembled WGS sequence"/>
</dbReference>
<keyword evidence="1" id="KW-0732">Signal</keyword>
<organism evidence="2 3">
    <name type="scientific">Canavalia gladiata</name>
    <name type="common">Sword bean</name>
    <name type="synonym">Dolichos gladiatus</name>
    <dbReference type="NCBI Taxonomy" id="3824"/>
    <lineage>
        <taxon>Eukaryota</taxon>
        <taxon>Viridiplantae</taxon>
        <taxon>Streptophyta</taxon>
        <taxon>Embryophyta</taxon>
        <taxon>Tracheophyta</taxon>
        <taxon>Spermatophyta</taxon>
        <taxon>Magnoliopsida</taxon>
        <taxon>eudicotyledons</taxon>
        <taxon>Gunneridae</taxon>
        <taxon>Pentapetalae</taxon>
        <taxon>rosids</taxon>
        <taxon>fabids</taxon>
        <taxon>Fabales</taxon>
        <taxon>Fabaceae</taxon>
        <taxon>Papilionoideae</taxon>
        <taxon>50 kb inversion clade</taxon>
        <taxon>NPAAA clade</taxon>
        <taxon>indigoferoid/millettioid clade</taxon>
        <taxon>Phaseoleae</taxon>
        <taxon>Canavalia</taxon>
    </lineage>
</organism>
<dbReference type="EMBL" id="JAYMYQ010000003">
    <property type="protein sequence ID" value="KAK7345591.1"/>
    <property type="molecule type" value="Genomic_DNA"/>
</dbReference>
<name>A0AAN9QSW7_CANGL</name>
<feature type="signal peptide" evidence="1">
    <location>
        <begin position="1"/>
        <end position="27"/>
    </location>
</feature>
<keyword evidence="3" id="KW-1185">Reference proteome</keyword>
<sequence length="85" mass="9771">MPHMDLRSTFIITFFLLILIHALPSFSREIYEIDYRGPETHSSVVPPPHYFRGKPHFSPPKASLKAPKTLRANTYAQNKVKKVHG</sequence>